<keyword evidence="3" id="KW-1185">Reference proteome</keyword>
<gene>
    <name evidence="2" type="ORF">SAMN02745227_00528</name>
</gene>
<dbReference type="CDD" id="cd06587">
    <property type="entry name" value="VOC"/>
    <property type="match status" value="1"/>
</dbReference>
<protein>
    <submittedName>
        <fullName evidence="2">Glyoxalase/Bleomycin resistance protein/Dioxygenase superfamily protein</fullName>
    </submittedName>
</protein>
<keyword evidence="2" id="KW-0223">Dioxygenase</keyword>
<dbReference type="OrthoDB" id="9812656at2"/>
<feature type="domain" description="Glyoxalase/fosfomycin resistance/dioxygenase" evidence="1">
    <location>
        <begin position="9"/>
        <end position="113"/>
    </location>
</feature>
<reference evidence="3" key="1">
    <citation type="submission" date="2016-11" db="EMBL/GenBank/DDBJ databases">
        <authorList>
            <person name="Varghese N."/>
            <person name="Submissions S."/>
        </authorList>
    </citation>
    <scope>NUCLEOTIDE SEQUENCE [LARGE SCALE GENOMIC DNA]</scope>
    <source>
        <strain evidence="3">DSM 14826</strain>
    </source>
</reference>
<evidence type="ECO:0000259" key="1">
    <source>
        <dbReference type="Pfam" id="PF00903"/>
    </source>
</evidence>
<proteinExistence type="predicted"/>
<dbReference type="EMBL" id="FRAI01000005">
    <property type="protein sequence ID" value="SHJ71155.1"/>
    <property type="molecule type" value="Genomic_DNA"/>
</dbReference>
<name>A0A1M6LIZ5_9FIRM</name>
<keyword evidence="2" id="KW-0560">Oxidoreductase</keyword>
<dbReference type="Proteomes" id="UP000243547">
    <property type="component" value="Unassembled WGS sequence"/>
</dbReference>
<organism evidence="2 3">
    <name type="scientific">Anaerobranca californiensis DSM 14826</name>
    <dbReference type="NCBI Taxonomy" id="1120989"/>
    <lineage>
        <taxon>Bacteria</taxon>
        <taxon>Bacillati</taxon>
        <taxon>Bacillota</taxon>
        <taxon>Clostridia</taxon>
        <taxon>Eubacteriales</taxon>
        <taxon>Proteinivoracaceae</taxon>
        <taxon>Anaerobranca</taxon>
    </lineage>
</organism>
<dbReference type="RefSeq" id="WP_072906053.1">
    <property type="nucleotide sequence ID" value="NZ_FRAI01000005.1"/>
</dbReference>
<accession>A0A1M6LIZ5</accession>
<dbReference type="GO" id="GO:0051213">
    <property type="term" value="F:dioxygenase activity"/>
    <property type="evidence" value="ECO:0007669"/>
    <property type="project" value="UniProtKB-KW"/>
</dbReference>
<sequence>MNYQGLIVFLGTNNLEKTHYFYHEILQLPLYKDQGVCKIYDVPGGGKIGFCQHMDISINGKSPIITLLVDDVDKSYKELLEKNVIVEEKPKINPKFNIYHFFVKDPNGYNVEIQKFL</sequence>
<dbReference type="SUPFAM" id="SSF54593">
    <property type="entry name" value="Glyoxalase/Bleomycin resistance protein/Dihydroxybiphenyl dioxygenase"/>
    <property type="match status" value="1"/>
</dbReference>
<dbReference type="Pfam" id="PF00903">
    <property type="entry name" value="Glyoxalase"/>
    <property type="match status" value="1"/>
</dbReference>
<evidence type="ECO:0000313" key="3">
    <source>
        <dbReference type="Proteomes" id="UP000243547"/>
    </source>
</evidence>
<dbReference type="Gene3D" id="3.10.180.10">
    <property type="entry name" value="2,3-Dihydroxybiphenyl 1,2-Dioxygenase, domain 1"/>
    <property type="match status" value="1"/>
</dbReference>
<dbReference type="STRING" id="1120989.SAMN02745227_00528"/>
<dbReference type="InterPro" id="IPR029068">
    <property type="entry name" value="Glyas_Bleomycin-R_OHBP_Dase"/>
</dbReference>
<evidence type="ECO:0000313" key="2">
    <source>
        <dbReference type="EMBL" id="SHJ71155.1"/>
    </source>
</evidence>
<dbReference type="AlphaFoldDB" id="A0A1M6LIZ5"/>
<dbReference type="InterPro" id="IPR004360">
    <property type="entry name" value="Glyas_Fos-R_dOase_dom"/>
</dbReference>